<protein>
    <submittedName>
        <fullName evidence="3">Uncharacterized protein</fullName>
    </submittedName>
</protein>
<accession>A0A915EUK9</accession>
<dbReference type="AlphaFoldDB" id="A0A915EUK9"/>
<evidence type="ECO:0000313" key="2">
    <source>
        <dbReference type="Proteomes" id="UP000887574"/>
    </source>
</evidence>
<dbReference type="Proteomes" id="UP000887574">
    <property type="component" value="Unplaced"/>
</dbReference>
<keyword evidence="2" id="KW-1185">Reference proteome</keyword>
<dbReference type="WBParaSite" id="jg9983">
    <property type="protein sequence ID" value="jg9983"/>
    <property type="gene ID" value="jg9983"/>
</dbReference>
<sequence length="178" mass="19751">MFAGGDFLLRRLLSASPINQVQTSGWDASTLLAPSTGVFTPNSGILSNGIFGINQSGDSLLQDYNATLQLVQLQMLLNQQQQPNLELLVAAMALQQQQIQLPPKLSPDIKKHFFDGEQVQEKFTILDHLLSTQNELSEPNKISPMSRTDSGLTPPIDLVHKQEAQEKVEGKKRSWKMI</sequence>
<feature type="region of interest" description="Disordered" evidence="1">
    <location>
        <begin position="136"/>
        <end position="155"/>
    </location>
</feature>
<proteinExistence type="predicted"/>
<name>A0A915EUK9_9BILA</name>
<reference evidence="3" key="1">
    <citation type="submission" date="2022-11" db="UniProtKB">
        <authorList>
            <consortium name="WormBaseParasite"/>
        </authorList>
    </citation>
    <scope>IDENTIFICATION</scope>
</reference>
<evidence type="ECO:0000256" key="1">
    <source>
        <dbReference type="SAM" id="MobiDB-lite"/>
    </source>
</evidence>
<evidence type="ECO:0000313" key="3">
    <source>
        <dbReference type="WBParaSite" id="jg9983"/>
    </source>
</evidence>
<organism evidence="2 3">
    <name type="scientific">Ditylenchus dipsaci</name>
    <dbReference type="NCBI Taxonomy" id="166011"/>
    <lineage>
        <taxon>Eukaryota</taxon>
        <taxon>Metazoa</taxon>
        <taxon>Ecdysozoa</taxon>
        <taxon>Nematoda</taxon>
        <taxon>Chromadorea</taxon>
        <taxon>Rhabditida</taxon>
        <taxon>Tylenchina</taxon>
        <taxon>Tylenchomorpha</taxon>
        <taxon>Sphaerularioidea</taxon>
        <taxon>Anguinidae</taxon>
        <taxon>Anguininae</taxon>
        <taxon>Ditylenchus</taxon>
    </lineage>
</organism>